<dbReference type="SUPFAM" id="SSF51556">
    <property type="entry name" value="Metallo-dependent hydrolases"/>
    <property type="match status" value="1"/>
</dbReference>
<protein>
    <submittedName>
        <fullName evidence="1">Membrane dipeptidase</fullName>
    </submittedName>
</protein>
<dbReference type="CDD" id="cd01301">
    <property type="entry name" value="rDP_like"/>
    <property type="match status" value="1"/>
</dbReference>
<dbReference type="PANTHER" id="PTHR10443">
    <property type="entry name" value="MICROSOMAL DIPEPTIDASE"/>
    <property type="match status" value="1"/>
</dbReference>
<dbReference type="Proteomes" id="UP000183685">
    <property type="component" value="Unassembled WGS sequence"/>
</dbReference>
<dbReference type="InterPro" id="IPR032466">
    <property type="entry name" value="Metal_Hydrolase"/>
</dbReference>
<evidence type="ECO:0000313" key="1">
    <source>
        <dbReference type="EMBL" id="SDE23618.1"/>
    </source>
</evidence>
<name>A0A1G7B922_9PROT</name>
<dbReference type="AlphaFoldDB" id="A0A1G7B922"/>
<dbReference type="EMBL" id="FNAK01000005">
    <property type="protein sequence ID" value="SDE23618.1"/>
    <property type="molecule type" value="Genomic_DNA"/>
</dbReference>
<proteinExistence type="predicted"/>
<reference evidence="1 2" key="1">
    <citation type="submission" date="2016-10" db="EMBL/GenBank/DDBJ databases">
        <authorList>
            <person name="de Groot N.N."/>
        </authorList>
    </citation>
    <scope>NUCLEOTIDE SEQUENCE [LARGE SCALE GENOMIC DNA]</scope>
    <source>
        <strain evidence="1 2">CGMCC 1.9109</strain>
    </source>
</reference>
<dbReference type="Pfam" id="PF01244">
    <property type="entry name" value="Peptidase_M19"/>
    <property type="match status" value="1"/>
</dbReference>
<dbReference type="PROSITE" id="PS51365">
    <property type="entry name" value="RENAL_DIPEPTIDASE_2"/>
    <property type="match status" value="1"/>
</dbReference>
<gene>
    <name evidence="1" type="ORF">SAMN04488071_2420</name>
</gene>
<sequence>MRALFAAASMLAIAACSENVEDQKDYSADANRIAQQSLIVDTHIDVPYRLDAGWEDVSKATEGGDFDYLRAVKGGLNAPFMSIYTPASYDGTPRAKEHAEEMIGLVERMVATAPTKFRIAKTVADVEQAMKDGVIALPLGMENGSPISGDLANLDYFYERGIRYITLAHSKANHISDSSYDTERKWNGLSDFGKQAVKRMNELGIMVDISHVSDDAFRDVMEIAAVPPIASHSSARHFTPGFERNMSDEMIKALAAKGGVIMINYGSAFLTAEANVYNAGRDEAYLEYLADEELEDSTDLKDQFTEQYRAENAYPYASLEDVLNHIDHVVKLAGVDAVGIGSDYDGVGDSLPTGLKDVASYPNLIEGLLKRGYSEADIQKILGGNLMRVWSQVEAYAAAN</sequence>
<evidence type="ECO:0000313" key="2">
    <source>
        <dbReference type="Proteomes" id="UP000183685"/>
    </source>
</evidence>
<dbReference type="GO" id="GO:0006508">
    <property type="term" value="P:proteolysis"/>
    <property type="evidence" value="ECO:0007669"/>
    <property type="project" value="InterPro"/>
</dbReference>
<dbReference type="GO" id="GO:0070573">
    <property type="term" value="F:metallodipeptidase activity"/>
    <property type="evidence" value="ECO:0007669"/>
    <property type="project" value="InterPro"/>
</dbReference>
<dbReference type="InterPro" id="IPR008257">
    <property type="entry name" value="Pept_M19"/>
</dbReference>
<dbReference type="STRING" id="637679.GCA_001550055_03585"/>
<keyword evidence="2" id="KW-1185">Reference proteome</keyword>
<organism evidence="1 2">
    <name type="scientific">Kordiimonas lacus</name>
    <dbReference type="NCBI Taxonomy" id="637679"/>
    <lineage>
        <taxon>Bacteria</taxon>
        <taxon>Pseudomonadati</taxon>
        <taxon>Pseudomonadota</taxon>
        <taxon>Alphaproteobacteria</taxon>
        <taxon>Kordiimonadales</taxon>
        <taxon>Kordiimonadaceae</taxon>
        <taxon>Kordiimonas</taxon>
    </lineage>
</organism>
<accession>A0A1G7B922</accession>
<dbReference type="PROSITE" id="PS51257">
    <property type="entry name" value="PROKAR_LIPOPROTEIN"/>
    <property type="match status" value="1"/>
</dbReference>
<dbReference type="PANTHER" id="PTHR10443:SF12">
    <property type="entry name" value="DIPEPTIDASE"/>
    <property type="match status" value="1"/>
</dbReference>
<dbReference type="Gene3D" id="3.20.20.140">
    <property type="entry name" value="Metal-dependent hydrolases"/>
    <property type="match status" value="1"/>
</dbReference>